<comment type="caution">
    <text evidence="3">The sequence shown here is derived from an EMBL/GenBank/DDBJ whole genome shotgun (WGS) entry which is preliminary data.</text>
</comment>
<dbReference type="GeneID" id="29697211"/>
<dbReference type="RefSeq" id="WP_023368197.1">
    <property type="nucleotide sequence ID" value="NZ_BLYZ01000002.1"/>
</dbReference>
<sequence>MSYVVAAPELLVTAAGDLAEIGSAVSAANALAANSTTSLLPAATDEVSTRIAALFGAHGLEYQAVVAEAAQLHRRFVSTMAATASSYLTTETANAERTLRNAVNVPARALLGRQPFSNAGSAMAMGGAAGLAPTATAAAGTRITVPGAGPLYYPNFITTLPYLGQVLLQGGVPGPSSVSILQGYELLNHAIGQNWFPGTTAQLVNYPASIGILSGSLAAPTTNDAVAMGQRALNDQIMNAFANGSGSPVHIAGLSEGTIVVNRELAYLAANPSAPPPHALQFAMFSSPELGLANIYLPNGMTVPLINYTVQGLPNTQYDVSVVYGQYDFWGNPPDRPWNLPAAVNSLFGAAYYHNTASLASLSDAVQVSSTTTSLGGAITTYMIPAPTLPMLLPLKDIGVPQPIVDTLNSVLQPIVNDGYSSLTPDAGPYFSHGSLVGLPTAADVVNSVARGLFGSAPNLFG</sequence>
<dbReference type="AlphaFoldDB" id="A0A1V3X7T1"/>
<dbReference type="Pfam" id="PF00934">
    <property type="entry name" value="PE"/>
    <property type="match status" value="1"/>
</dbReference>
<dbReference type="InterPro" id="IPR029058">
    <property type="entry name" value="AB_hydrolase_fold"/>
</dbReference>
<accession>A0A1V3X7T1</accession>
<protein>
    <submittedName>
        <fullName evidence="3">PE family protein</fullName>
    </submittedName>
</protein>
<evidence type="ECO:0000313" key="4">
    <source>
        <dbReference type="Proteomes" id="UP000188532"/>
    </source>
</evidence>
<dbReference type="Gene3D" id="1.10.287.850">
    <property type="entry name" value="HP0062-like domain"/>
    <property type="match status" value="1"/>
</dbReference>
<evidence type="ECO:0000259" key="2">
    <source>
        <dbReference type="Pfam" id="PF08237"/>
    </source>
</evidence>
<dbReference type="InterPro" id="IPR038332">
    <property type="entry name" value="PPE_sf"/>
</dbReference>
<proteinExistence type="predicted"/>
<dbReference type="EMBL" id="MVBN01000004">
    <property type="protein sequence ID" value="OOK74531.1"/>
    <property type="molecule type" value="Genomic_DNA"/>
</dbReference>
<name>A0A1V3X7T1_MYCKA</name>
<reference evidence="3 4" key="1">
    <citation type="submission" date="2017-02" db="EMBL/GenBank/DDBJ databases">
        <title>Complete genome sequences of Mycobacterium kansasii strains isolated from rhesus macaques.</title>
        <authorList>
            <person name="Panda A."/>
            <person name="Nagaraj S."/>
            <person name="Zhao X."/>
            <person name="Tettelin H."/>
            <person name="Detolla L.J."/>
        </authorList>
    </citation>
    <scope>NUCLEOTIDE SEQUENCE [LARGE SCALE GENOMIC DNA]</scope>
    <source>
        <strain evidence="3 4">11-3469</strain>
    </source>
</reference>
<evidence type="ECO:0000259" key="1">
    <source>
        <dbReference type="Pfam" id="PF00934"/>
    </source>
</evidence>
<feature type="domain" description="PE-PPE" evidence="2">
    <location>
        <begin position="197"/>
        <end position="421"/>
    </location>
</feature>
<feature type="domain" description="PE" evidence="1">
    <location>
        <begin position="4"/>
        <end position="94"/>
    </location>
</feature>
<dbReference type="InterPro" id="IPR000084">
    <property type="entry name" value="PE-PGRS_N"/>
</dbReference>
<dbReference type="SUPFAM" id="SSF140459">
    <property type="entry name" value="PE/PPE dimer-like"/>
    <property type="match status" value="1"/>
</dbReference>
<gene>
    <name evidence="3" type="ORF">BZL29_4638</name>
</gene>
<organism evidence="3 4">
    <name type="scientific">Mycobacterium kansasii</name>
    <dbReference type="NCBI Taxonomy" id="1768"/>
    <lineage>
        <taxon>Bacteria</taxon>
        <taxon>Bacillati</taxon>
        <taxon>Actinomycetota</taxon>
        <taxon>Actinomycetes</taxon>
        <taxon>Mycobacteriales</taxon>
        <taxon>Mycobacteriaceae</taxon>
        <taxon>Mycobacterium</taxon>
    </lineage>
</organism>
<dbReference type="Pfam" id="PF08237">
    <property type="entry name" value="PE-PPE"/>
    <property type="match status" value="1"/>
</dbReference>
<dbReference type="Proteomes" id="UP000188532">
    <property type="component" value="Unassembled WGS sequence"/>
</dbReference>
<dbReference type="InterPro" id="IPR013228">
    <property type="entry name" value="PE-PPE_C"/>
</dbReference>
<dbReference type="Gene3D" id="3.40.50.1820">
    <property type="entry name" value="alpha/beta hydrolase"/>
    <property type="match status" value="1"/>
</dbReference>
<evidence type="ECO:0000313" key="3">
    <source>
        <dbReference type="EMBL" id="OOK74531.1"/>
    </source>
</evidence>